<evidence type="ECO:0000313" key="6">
    <source>
        <dbReference type="EMBL" id="KNE19428.1"/>
    </source>
</evidence>
<dbReference type="Gene3D" id="3.40.50.720">
    <property type="entry name" value="NAD(P)-binding Rossmann-like Domain"/>
    <property type="match status" value="1"/>
</dbReference>
<dbReference type="GO" id="GO:0016491">
    <property type="term" value="F:oxidoreductase activity"/>
    <property type="evidence" value="ECO:0007669"/>
    <property type="project" value="UniProtKB-KW"/>
</dbReference>
<dbReference type="InterPro" id="IPR020843">
    <property type="entry name" value="ER"/>
</dbReference>
<dbReference type="InterPro" id="IPR002328">
    <property type="entry name" value="ADH_Zn_CS"/>
</dbReference>
<dbReference type="GeneID" id="66871572"/>
<dbReference type="Pfam" id="PF00107">
    <property type="entry name" value="ADH_zinc_N"/>
    <property type="match status" value="1"/>
</dbReference>
<evidence type="ECO:0000313" key="7">
    <source>
        <dbReference type="Proteomes" id="UP000036780"/>
    </source>
</evidence>
<name>A0A0L0QME0_VIRPA</name>
<dbReference type="PANTHER" id="PTHR43401">
    <property type="entry name" value="L-THREONINE 3-DEHYDROGENASE"/>
    <property type="match status" value="1"/>
</dbReference>
<keyword evidence="7" id="KW-1185">Reference proteome</keyword>
<dbReference type="OrthoDB" id="9770238at2"/>
<dbReference type="Gene3D" id="3.90.180.10">
    <property type="entry name" value="Medium-chain alcohol dehydrogenases, catalytic domain"/>
    <property type="match status" value="1"/>
</dbReference>
<dbReference type="Proteomes" id="UP000036780">
    <property type="component" value="Unassembled WGS sequence"/>
</dbReference>
<comment type="similarity">
    <text evidence="4">Belongs to the zinc-containing alcohol dehydrogenase family.</text>
</comment>
<comment type="cofactor">
    <cofactor evidence="4">
        <name>Zn(2+)</name>
        <dbReference type="ChEBI" id="CHEBI:29105"/>
    </cofactor>
</comment>
<dbReference type="PATRIC" id="fig|1473.5.peg.1211"/>
<dbReference type="InterPro" id="IPR013154">
    <property type="entry name" value="ADH-like_N"/>
</dbReference>
<dbReference type="PROSITE" id="PS00059">
    <property type="entry name" value="ADH_ZINC"/>
    <property type="match status" value="1"/>
</dbReference>
<organism evidence="6 7">
    <name type="scientific">Virgibacillus pantothenticus</name>
    <dbReference type="NCBI Taxonomy" id="1473"/>
    <lineage>
        <taxon>Bacteria</taxon>
        <taxon>Bacillati</taxon>
        <taxon>Bacillota</taxon>
        <taxon>Bacilli</taxon>
        <taxon>Bacillales</taxon>
        <taxon>Bacillaceae</taxon>
        <taxon>Virgibacillus</taxon>
    </lineage>
</organism>
<reference evidence="7" key="1">
    <citation type="submission" date="2015-07" db="EMBL/GenBank/DDBJ databases">
        <title>Fjat-10053 dsm26.</title>
        <authorList>
            <person name="Liu B."/>
            <person name="Wang J."/>
            <person name="Zhu Y."/>
            <person name="Liu G."/>
            <person name="Chen Q."/>
            <person name="Chen Z."/>
            <person name="Lan J."/>
            <person name="Che J."/>
            <person name="Ge C."/>
            <person name="Shi H."/>
            <person name="Pan Z."/>
            <person name="Liu X."/>
        </authorList>
    </citation>
    <scope>NUCLEOTIDE SEQUENCE [LARGE SCALE GENOMIC DNA]</scope>
    <source>
        <strain evidence="7">DSM 26</strain>
    </source>
</reference>
<keyword evidence="1 4" id="KW-0479">Metal-binding</keyword>
<protein>
    <submittedName>
        <fullName evidence="6">Iditol 2-dehydrogenase</fullName>
    </submittedName>
</protein>
<comment type="caution">
    <text evidence="6">The sequence shown here is derived from an EMBL/GenBank/DDBJ whole genome shotgun (WGS) entry which is preliminary data.</text>
</comment>
<dbReference type="SUPFAM" id="SSF50129">
    <property type="entry name" value="GroES-like"/>
    <property type="match status" value="1"/>
</dbReference>
<dbReference type="GO" id="GO:0008270">
    <property type="term" value="F:zinc ion binding"/>
    <property type="evidence" value="ECO:0007669"/>
    <property type="project" value="InterPro"/>
</dbReference>
<evidence type="ECO:0000259" key="5">
    <source>
        <dbReference type="SMART" id="SM00829"/>
    </source>
</evidence>
<evidence type="ECO:0000256" key="1">
    <source>
        <dbReference type="ARBA" id="ARBA00022723"/>
    </source>
</evidence>
<dbReference type="SMART" id="SM00829">
    <property type="entry name" value="PKS_ER"/>
    <property type="match status" value="1"/>
</dbReference>
<dbReference type="InterPro" id="IPR036291">
    <property type="entry name" value="NAD(P)-bd_dom_sf"/>
</dbReference>
<evidence type="ECO:0000256" key="3">
    <source>
        <dbReference type="ARBA" id="ARBA00023002"/>
    </source>
</evidence>
<proteinExistence type="inferred from homology"/>
<evidence type="ECO:0000256" key="2">
    <source>
        <dbReference type="ARBA" id="ARBA00022833"/>
    </source>
</evidence>
<sequence>MRALNLYGEKDIRFEENTPKPTIKNREDVIIKVKSVGICGSDLSRFIKLGPYIKGMTFGHEFAGEVVEVGEDVKQVKVGDRVAGCPAFVCKKCDSCLRGEPARCEKLVVIGAFHPGAYAEYTKLPESHVLKLPDNVDYDTAAMVEPSAVVAHGFYQTSIQAGAEIAIMGVGSIGLLAVQWAKIFGAKKIYAIDIDQKKLAIAKKLGADVIINSREKPAYKQIMEHTHGRGVDLAVESAGSPITSEQVLALPCKGGEVVFMGIPYANIHIERFYFEKIVRNELTIYGSWNAVSSPFPGKEWSTTIHYMSKGLIRSDAMISHTFSLSEGPDVFRKIVNNQIDSVKVLFHPEIIEKTGGLTEGSHGNRFCT</sequence>
<feature type="domain" description="Enoyl reductase (ER)" evidence="5">
    <location>
        <begin position="8"/>
        <end position="346"/>
    </location>
</feature>
<dbReference type="PANTHER" id="PTHR43401:SF2">
    <property type="entry name" value="L-THREONINE 3-DEHYDROGENASE"/>
    <property type="match status" value="1"/>
</dbReference>
<dbReference type="EMBL" id="LGTO01000007">
    <property type="protein sequence ID" value="KNE19428.1"/>
    <property type="molecule type" value="Genomic_DNA"/>
</dbReference>
<dbReference type="RefSeq" id="WP_050351960.1">
    <property type="nucleotide sequence ID" value="NZ_CP073011.1"/>
</dbReference>
<dbReference type="CDD" id="cd08236">
    <property type="entry name" value="sugar_DH"/>
    <property type="match status" value="1"/>
</dbReference>
<dbReference type="Pfam" id="PF08240">
    <property type="entry name" value="ADH_N"/>
    <property type="match status" value="1"/>
</dbReference>
<dbReference type="InterPro" id="IPR011032">
    <property type="entry name" value="GroES-like_sf"/>
</dbReference>
<keyword evidence="2 4" id="KW-0862">Zinc</keyword>
<dbReference type="AlphaFoldDB" id="A0A0L0QME0"/>
<accession>A0A0L0QME0</accession>
<dbReference type="SUPFAM" id="SSF51735">
    <property type="entry name" value="NAD(P)-binding Rossmann-fold domains"/>
    <property type="match status" value="1"/>
</dbReference>
<dbReference type="InterPro" id="IPR050129">
    <property type="entry name" value="Zn_alcohol_dh"/>
</dbReference>
<keyword evidence="3" id="KW-0560">Oxidoreductase</keyword>
<dbReference type="InterPro" id="IPR013149">
    <property type="entry name" value="ADH-like_C"/>
</dbReference>
<gene>
    <name evidence="6" type="ORF">AFK71_13090</name>
</gene>
<evidence type="ECO:0000256" key="4">
    <source>
        <dbReference type="RuleBase" id="RU361277"/>
    </source>
</evidence>